<accession>A0A9N9I4D5</accession>
<dbReference type="SUPFAM" id="SSF57889">
    <property type="entry name" value="Cysteine-rich domain"/>
    <property type="match status" value="1"/>
</dbReference>
<dbReference type="InterPro" id="IPR002219">
    <property type="entry name" value="PKC_DAG/PE"/>
</dbReference>
<dbReference type="Proteomes" id="UP000789396">
    <property type="component" value="Unassembled WGS sequence"/>
</dbReference>
<dbReference type="InterPro" id="IPR046349">
    <property type="entry name" value="C1-like_sf"/>
</dbReference>
<proteinExistence type="predicted"/>
<dbReference type="InterPro" id="IPR001452">
    <property type="entry name" value="SH3_domain"/>
</dbReference>
<gene>
    <name evidence="7" type="ORF">RFULGI_LOCUS11387</name>
</gene>
<reference evidence="7" key="1">
    <citation type="submission" date="2021-06" db="EMBL/GenBank/DDBJ databases">
        <authorList>
            <person name="Kallberg Y."/>
            <person name="Tangrot J."/>
            <person name="Rosling A."/>
        </authorList>
    </citation>
    <scope>NUCLEOTIDE SEQUENCE</scope>
    <source>
        <strain evidence="7">IN212</strain>
    </source>
</reference>
<keyword evidence="1 4" id="KW-0728">SH3 domain</keyword>
<evidence type="ECO:0000256" key="1">
    <source>
        <dbReference type="ARBA" id="ARBA00022443"/>
    </source>
</evidence>
<dbReference type="GO" id="GO:0046872">
    <property type="term" value="F:metal ion binding"/>
    <property type="evidence" value="ECO:0007669"/>
    <property type="project" value="UniProtKB-KW"/>
</dbReference>
<dbReference type="Pfam" id="PF14604">
    <property type="entry name" value="SH3_9"/>
    <property type="match status" value="1"/>
</dbReference>
<dbReference type="InterPro" id="IPR027267">
    <property type="entry name" value="AH/BAR_dom_sf"/>
</dbReference>
<keyword evidence="2" id="KW-0479">Metal-binding</keyword>
<evidence type="ECO:0000256" key="2">
    <source>
        <dbReference type="ARBA" id="ARBA00022723"/>
    </source>
</evidence>
<dbReference type="Pfam" id="PF00130">
    <property type="entry name" value="C1_1"/>
    <property type="match status" value="1"/>
</dbReference>
<dbReference type="PROSITE" id="PS50002">
    <property type="entry name" value="SH3"/>
    <property type="match status" value="1"/>
</dbReference>
<name>A0A9N9I4D5_9GLOM</name>
<keyword evidence="8" id="KW-1185">Reference proteome</keyword>
<dbReference type="GO" id="GO:0030833">
    <property type="term" value="P:regulation of actin filament polymerization"/>
    <property type="evidence" value="ECO:0007669"/>
    <property type="project" value="TreeGrafter"/>
</dbReference>
<evidence type="ECO:0000256" key="3">
    <source>
        <dbReference type="ARBA" id="ARBA00022833"/>
    </source>
</evidence>
<dbReference type="PANTHER" id="PTHR15735:SF21">
    <property type="entry name" value="PROTEIN NERVOUS WRECK"/>
    <property type="match status" value="1"/>
</dbReference>
<comment type="caution">
    <text evidence="7">The sequence shown here is derived from an EMBL/GenBank/DDBJ whole genome shotgun (WGS) entry which is preliminary data.</text>
</comment>
<evidence type="ECO:0000259" key="5">
    <source>
        <dbReference type="PROSITE" id="PS50002"/>
    </source>
</evidence>
<feature type="non-terminal residue" evidence="7">
    <location>
        <position position="248"/>
    </location>
</feature>
<keyword evidence="3" id="KW-0862">Zinc</keyword>
<organism evidence="7 8">
    <name type="scientific">Racocetra fulgida</name>
    <dbReference type="NCBI Taxonomy" id="60492"/>
    <lineage>
        <taxon>Eukaryota</taxon>
        <taxon>Fungi</taxon>
        <taxon>Fungi incertae sedis</taxon>
        <taxon>Mucoromycota</taxon>
        <taxon>Glomeromycotina</taxon>
        <taxon>Glomeromycetes</taxon>
        <taxon>Diversisporales</taxon>
        <taxon>Gigasporaceae</taxon>
        <taxon>Racocetra</taxon>
    </lineage>
</organism>
<evidence type="ECO:0000313" key="7">
    <source>
        <dbReference type="EMBL" id="CAG8719947.1"/>
    </source>
</evidence>
<feature type="domain" description="SH3" evidence="5">
    <location>
        <begin position="184"/>
        <end position="243"/>
    </location>
</feature>
<dbReference type="Gene3D" id="1.20.1270.60">
    <property type="entry name" value="Arfaptin homology (AH) domain/BAR domain"/>
    <property type="match status" value="1"/>
</dbReference>
<dbReference type="InterPro" id="IPR036028">
    <property type="entry name" value="SH3-like_dom_sf"/>
</dbReference>
<evidence type="ECO:0000259" key="6">
    <source>
        <dbReference type="PROSITE" id="PS50081"/>
    </source>
</evidence>
<dbReference type="PROSITE" id="PS50081">
    <property type="entry name" value="ZF_DAG_PE_2"/>
    <property type="match status" value="1"/>
</dbReference>
<dbReference type="Gene3D" id="3.30.60.20">
    <property type="match status" value="1"/>
</dbReference>
<dbReference type="AlphaFoldDB" id="A0A9N9I4D5"/>
<feature type="domain" description="Phorbol-ester/DAG-type" evidence="6">
    <location>
        <begin position="126"/>
        <end position="157"/>
    </location>
</feature>
<dbReference type="OrthoDB" id="8783038at2759"/>
<dbReference type="EMBL" id="CAJVPZ010024694">
    <property type="protein sequence ID" value="CAG8719947.1"/>
    <property type="molecule type" value="Genomic_DNA"/>
</dbReference>
<evidence type="ECO:0000313" key="8">
    <source>
        <dbReference type="Proteomes" id="UP000789396"/>
    </source>
</evidence>
<protein>
    <submittedName>
        <fullName evidence="7">16310_t:CDS:1</fullName>
    </submittedName>
</protein>
<dbReference type="Gene3D" id="2.30.30.40">
    <property type="entry name" value="SH3 Domains"/>
    <property type="match status" value="1"/>
</dbReference>
<dbReference type="SUPFAM" id="SSF50044">
    <property type="entry name" value="SH3-domain"/>
    <property type="match status" value="1"/>
</dbReference>
<evidence type="ECO:0000256" key="4">
    <source>
        <dbReference type="PROSITE-ProRule" id="PRU00192"/>
    </source>
</evidence>
<feature type="non-terminal residue" evidence="7">
    <location>
        <position position="1"/>
    </location>
</feature>
<dbReference type="PANTHER" id="PTHR15735">
    <property type="entry name" value="FCH AND DOUBLE SH3 DOMAINS PROTEIN"/>
    <property type="match status" value="1"/>
</dbReference>
<sequence length="248" mass="27616">LLQELNESRIYALKQIWNEYVDLELNVLRDSKTHLDLSCQTIKKIDAHTDAQLFIKYNEKSWKDPPDFVFESSPTFADTLPNLISAIEEKRKQIIGLKSLKEAYGNNPKLGDFDAVTDVRETDGRSHNFKNAAFTIPTTCDLCQNTIWGIAKQGFTCKGELNRGTITSRTSSTIVSPWGTMSGKKGARKRVIGETLSSSTDELSVTTGDVITVIEPDGNECNLALHNGQDGLVPASYIEYQTLDSNDY</sequence>
<dbReference type="SUPFAM" id="SSF103657">
    <property type="entry name" value="BAR/IMD domain-like"/>
    <property type="match status" value="1"/>
</dbReference>